<organism evidence="1 2">
    <name type="scientific">Candidatus Taylorbacteria bacterium CG11_big_fil_rev_8_21_14_0_20_46_11</name>
    <dbReference type="NCBI Taxonomy" id="1975025"/>
    <lineage>
        <taxon>Bacteria</taxon>
        <taxon>Candidatus Tayloriibacteriota</taxon>
    </lineage>
</organism>
<dbReference type="EMBL" id="PCVG01000031">
    <property type="protein sequence ID" value="PIQ68744.1"/>
    <property type="molecule type" value="Genomic_DNA"/>
</dbReference>
<dbReference type="AlphaFoldDB" id="A0A2H0KEB4"/>
<gene>
    <name evidence="1" type="ORF">COV91_02595</name>
</gene>
<proteinExistence type="predicted"/>
<evidence type="ECO:0000313" key="1">
    <source>
        <dbReference type="EMBL" id="PIQ68744.1"/>
    </source>
</evidence>
<accession>A0A2H0KEB4</accession>
<evidence type="ECO:0000313" key="2">
    <source>
        <dbReference type="Proteomes" id="UP000229342"/>
    </source>
</evidence>
<sequence>MSLCFFLEKKRSDMQNAIQNSEVVTGTQEVDGKVEIASHEEVHAPIQGPVFQTPYCNVGYRHDNGPAWNSRRDYAAFETPFGRVQVGSRWINMYGYPFSIGDRIHAQGGASVRVITSASSAPNPSNPVSRGEVYVLGTHSYHSEKAGQKDGLVEVTLDQALLNLLPVANAALSAGAESVTLCYTRSFAPALQHSLPHGFTEETRNVVKAAIDAALATLPKESGECVEHTLLPGVNVPPEMARVLDARGLREISRCLWEGKGGSEVNAWADTLTKDQTDWVLAKFTPHSKVFDDVREEWEGLKAKWGEKPYPGAA</sequence>
<comment type="caution">
    <text evidence="1">The sequence shown here is derived from an EMBL/GenBank/DDBJ whole genome shotgun (WGS) entry which is preliminary data.</text>
</comment>
<dbReference type="Proteomes" id="UP000229342">
    <property type="component" value="Unassembled WGS sequence"/>
</dbReference>
<reference evidence="1 2" key="1">
    <citation type="submission" date="2017-09" db="EMBL/GenBank/DDBJ databases">
        <title>Depth-based differentiation of microbial function through sediment-hosted aquifers and enrichment of novel symbionts in the deep terrestrial subsurface.</title>
        <authorList>
            <person name="Probst A.J."/>
            <person name="Ladd B."/>
            <person name="Jarett J.K."/>
            <person name="Geller-Mcgrath D.E."/>
            <person name="Sieber C.M."/>
            <person name="Emerson J.B."/>
            <person name="Anantharaman K."/>
            <person name="Thomas B.C."/>
            <person name="Malmstrom R."/>
            <person name="Stieglmeier M."/>
            <person name="Klingl A."/>
            <person name="Woyke T."/>
            <person name="Ryan C.M."/>
            <person name="Banfield J.F."/>
        </authorList>
    </citation>
    <scope>NUCLEOTIDE SEQUENCE [LARGE SCALE GENOMIC DNA]</scope>
    <source>
        <strain evidence="1">CG11_big_fil_rev_8_21_14_0_20_46_11</strain>
    </source>
</reference>
<name>A0A2H0KEB4_9BACT</name>
<protein>
    <submittedName>
        <fullName evidence="1">Uncharacterized protein</fullName>
    </submittedName>
</protein>